<feature type="compositionally biased region" description="Basic and acidic residues" evidence="5">
    <location>
        <begin position="37"/>
        <end position="50"/>
    </location>
</feature>
<dbReference type="CDD" id="cd17323">
    <property type="entry name" value="MFS_Tpo1_MDR_like"/>
    <property type="match status" value="1"/>
</dbReference>
<name>A0ABR3PL05_9PEZI</name>
<reference evidence="8 9" key="1">
    <citation type="submission" date="2024-07" db="EMBL/GenBank/DDBJ databases">
        <title>Draft sequence of the Neodothiora populina.</title>
        <authorList>
            <person name="Drown D.D."/>
            <person name="Schuette U.S."/>
            <person name="Buechlein A.B."/>
            <person name="Rusch D.R."/>
            <person name="Winton L.W."/>
            <person name="Adams G.A."/>
        </authorList>
    </citation>
    <scope>NUCLEOTIDE SEQUENCE [LARGE SCALE GENOMIC DNA]</scope>
    <source>
        <strain evidence="8 9">CPC 39397</strain>
    </source>
</reference>
<dbReference type="RefSeq" id="XP_069203097.1">
    <property type="nucleotide sequence ID" value="XM_069345267.1"/>
</dbReference>
<dbReference type="InterPro" id="IPR036259">
    <property type="entry name" value="MFS_trans_sf"/>
</dbReference>
<keyword evidence="3 6" id="KW-1133">Transmembrane helix</keyword>
<dbReference type="Pfam" id="PF07690">
    <property type="entry name" value="MFS_1"/>
    <property type="match status" value="1"/>
</dbReference>
<organism evidence="8 9">
    <name type="scientific">Neodothiora populina</name>
    <dbReference type="NCBI Taxonomy" id="2781224"/>
    <lineage>
        <taxon>Eukaryota</taxon>
        <taxon>Fungi</taxon>
        <taxon>Dikarya</taxon>
        <taxon>Ascomycota</taxon>
        <taxon>Pezizomycotina</taxon>
        <taxon>Dothideomycetes</taxon>
        <taxon>Dothideomycetidae</taxon>
        <taxon>Dothideales</taxon>
        <taxon>Dothioraceae</taxon>
        <taxon>Neodothiora</taxon>
    </lineage>
</organism>
<feature type="transmembrane region" description="Helical" evidence="6">
    <location>
        <begin position="146"/>
        <end position="164"/>
    </location>
</feature>
<evidence type="ECO:0000256" key="4">
    <source>
        <dbReference type="ARBA" id="ARBA00023136"/>
    </source>
</evidence>
<dbReference type="GeneID" id="95979180"/>
<dbReference type="InterPro" id="IPR011701">
    <property type="entry name" value="MFS"/>
</dbReference>
<protein>
    <recommendedName>
        <fullName evidence="7">Major facilitator superfamily (MFS) profile domain-containing protein</fullName>
    </recommendedName>
</protein>
<dbReference type="SUPFAM" id="SSF103473">
    <property type="entry name" value="MFS general substrate transporter"/>
    <property type="match status" value="1"/>
</dbReference>
<evidence type="ECO:0000256" key="2">
    <source>
        <dbReference type="ARBA" id="ARBA00022692"/>
    </source>
</evidence>
<dbReference type="Proteomes" id="UP001562354">
    <property type="component" value="Unassembled WGS sequence"/>
</dbReference>
<feature type="transmembrane region" description="Helical" evidence="6">
    <location>
        <begin position="381"/>
        <end position="407"/>
    </location>
</feature>
<evidence type="ECO:0000259" key="7">
    <source>
        <dbReference type="PROSITE" id="PS50850"/>
    </source>
</evidence>
<keyword evidence="4 6" id="KW-0472">Membrane</keyword>
<evidence type="ECO:0000256" key="6">
    <source>
        <dbReference type="SAM" id="Phobius"/>
    </source>
</evidence>
<feature type="transmembrane region" description="Helical" evidence="6">
    <location>
        <begin position="184"/>
        <end position="203"/>
    </location>
</feature>
<accession>A0ABR3PL05</accession>
<feature type="transmembrane region" description="Helical" evidence="6">
    <location>
        <begin position="531"/>
        <end position="553"/>
    </location>
</feature>
<gene>
    <name evidence="8" type="ORF">AAFC00_005481</name>
</gene>
<comment type="caution">
    <text evidence="8">The sequence shown here is derived from an EMBL/GenBank/DDBJ whole genome shotgun (WGS) entry which is preliminary data.</text>
</comment>
<feature type="domain" description="Major facilitator superfamily (MFS) profile" evidence="7">
    <location>
        <begin position="150"/>
        <end position="584"/>
    </location>
</feature>
<feature type="transmembrane region" description="Helical" evidence="6">
    <location>
        <begin position="498"/>
        <end position="519"/>
    </location>
</feature>
<feature type="transmembrane region" description="Helical" evidence="6">
    <location>
        <begin position="419"/>
        <end position="440"/>
    </location>
</feature>
<proteinExistence type="predicted"/>
<dbReference type="PANTHER" id="PTHR23502">
    <property type="entry name" value="MAJOR FACILITATOR SUPERFAMILY"/>
    <property type="match status" value="1"/>
</dbReference>
<sequence length="598" mass="66653">MLSYLQYRRIGQNVQRQIERDQEKAKALSLHTHNRSRTPDEIDEEKRNEAPLEPTETTENGVAFQDSDTESGEPGDGYPDNNNANDMSRVPTHRTHFSERTALGYSLTGVNARMRATHETEAGHVFIVEWEGPNDPMKPHNWSFGLRLWSTTVVGAVAFAGTAASSIDAAVLPQYAAYWGVSDVAASLATAMYLFGFAVGSQFAGPFSETFGRNLIYIVTMVVYMAFLVGCGAAPNFGAHITFRFLAGLFGATPLTVAGGTIADLFDALEKTYMFPYYAFIGFAGPLFGPVIGSFIGPSTLSWRWCEWLMLIFAGAITSVIILGQPETFAPLLLSWKAHHFRKITGDDRFRSPLEVRKTSLWSRLKIAVYRPFVMIWTEPIILLMALYLTILYIVLFTFFVGFEFIFTDVYGISQGVTNIIWVAVFVGFFPLAITLPIIYNWTVKDIRKQEAEGHINPPPIPETRLWFTMLGGAFAIPISLFWMGWTDYESVSIWSPIVASGLFGYGVITIFISAYMYVIDSYAAYAASALSFVTFSRYLAAGGMTVVGIPFYKNMNPHITLTILGAISAAMVPVPFVFYYYGARIRIRSSYAVHRVE</sequence>
<dbReference type="Gene3D" id="1.20.1250.20">
    <property type="entry name" value="MFS general substrate transporter like domains"/>
    <property type="match status" value="1"/>
</dbReference>
<dbReference type="InterPro" id="IPR020846">
    <property type="entry name" value="MFS_dom"/>
</dbReference>
<keyword evidence="9" id="KW-1185">Reference proteome</keyword>
<dbReference type="PROSITE" id="PS50850">
    <property type="entry name" value="MFS"/>
    <property type="match status" value="1"/>
</dbReference>
<evidence type="ECO:0000313" key="9">
    <source>
        <dbReference type="Proteomes" id="UP001562354"/>
    </source>
</evidence>
<feature type="transmembrane region" description="Helical" evidence="6">
    <location>
        <begin position="466"/>
        <end position="486"/>
    </location>
</feature>
<dbReference type="EMBL" id="JBFMKM010000004">
    <property type="protein sequence ID" value="KAL1306825.1"/>
    <property type="molecule type" value="Genomic_DNA"/>
</dbReference>
<feature type="transmembrane region" description="Helical" evidence="6">
    <location>
        <begin position="275"/>
        <end position="296"/>
    </location>
</feature>
<keyword evidence="2 6" id="KW-0812">Transmembrane</keyword>
<feature type="transmembrane region" description="Helical" evidence="6">
    <location>
        <begin position="308"/>
        <end position="334"/>
    </location>
</feature>
<comment type="subcellular location">
    <subcellularLocation>
        <location evidence="1">Membrane</location>
        <topology evidence="1">Multi-pass membrane protein</topology>
    </subcellularLocation>
</comment>
<dbReference type="PANTHER" id="PTHR23502:SF47">
    <property type="entry name" value="MAJOR FACILITATOR SUPERFAMILY (MFS) PROFILE DOMAIN-CONTAINING PROTEIN-RELATED"/>
    <property type="match status" value="1"/>
</dbReference>
<feature type="transmembrane region" description="Helical" evidence="6">
    <location>
        <begin position="559"/>
        <end position="582"/>
    </location>
</feature>
<evidence type="ECO:0000256" key="3">
    <source>
        <dbReference type="ARBA" id="ARBA00022989"/>
    </source>
</evidence>
<evidence type="ECO:0000313" key="8">
    <source>
        <dbReference type="EMBL" id="KAL1306825.1"/>
    </source>
</evidence>
<feature type="transmembrane region" description="Helical" evidence="6">
    <location>
        <begin position="241"/>
        <end position="263"/>
    </location>
</feature>
<feature type="region of interest" description="Disordered" evidence="5">
    <location>
        <begin position="21"/>
        <end position="90"/>
    </location>
</feature>
<evidence type="ECO:0000256" key="5">
    <source>
        <dbReference type="SAM" id="MobiDB-lite"/>
    </source>
</evidence>
<feature type="transmembrane region" description="Helical" evidence="6">
    <location>
        <begin position="215"/>
        <end position="235"/>
    </location>
</feature>
<evidence type="ECO:0000256" key="1">
    <source>
        <dbReference type="ARBA" id="ARBA00004141"/>
    </source>
</evidence>